<dbReference type="OrthoDB" id="3996692at2759"/>
<dbReference type="AlphaFoldDB" id="A0A9P8Q276"/>
<sequence>MTVNQTPTSLNKALFLISHSPFKASLPAQFSSDANYNDLSLSLDHAAQADEFSDIMKFQRIHKSSDTAHIEGFHNAISSKVLNQTDSEIGDSLRAELSEDITSIHLKIKFLCEFALSQIPRDVQLLPFEELIFIKKKLQQQREIKEEIESQVQGNAKLINNILSKDGAVNEEDLMMLRGLTTTNEQLLIKLGDVSNDMQKREKTIESQYLLALKVAYFEDLDLENGVDMFSVRERTMNDSTVIHTNNINNNTSINNATPGSNGVARDVQTEQLLSYIVSLVVQRNIPLPVPDDHAADSQNKWAKDCVDALLNASEVSSDGKKLLPSPTGSISKDSAQLKLEHDHKELKTAMSDLQFAHQFLTRQFEEERTLNNQVIQNHLKKQKSLENKLAENIIILEKSTQKSILIEHEKNILESQLSDRIKEIQSLQRQLSDLKLSTLGIPSSTNSSSPYSQTNSARGLQSPDQTHLTSFNTTVNQDYPSSASPVTGISINLEPSHNLSRNGSISHPPHTPILHQSSNNHLNTPTSNSSSANGSTTHGGERTSVSLMRNEFKRMYKDLQTQHEELLTREVDERKRLERLVAEYRSAENDGNFL</sequence>
<feature type="compositionally biased region" description="Polar residues" evidence="2">
    <location>
        <begin position="458"/>
        <end position="506"/>
    </location>
</feature>
<evidence type="ECO:0008006" key="5">
    <source>
        <dbReference type="Google" id="ProtNLM"/>
    </source>
</evidence>
<keyword evidence="1" id="KW-0175">Coiled coil</keyword>
<feature type="region of interest" description="Disordered" evidence="2">
    <location>
        <begin position="442"/>
        <end position="548"/>
    </location>
</feature>
<gene>
    <name evidence="3" type="ORF">WICPIJ_006155</name>
</gene>
<reference evidence="3" key="2">
    <citation type="submission" date="2021-01" db="EMBL/GenBank/DDBJ databases">
        <authorList>
            <person name="Schikora-Tamarit M.A."/>
        </authorList>
    </citation>
    <scope>NUCLEOTIDE SEQUENCE</scope>
    <source>
        <strain evidence="3">CBS2887</strain>
    </source>
</reference>
<feature type="compositionally biased region" description="Low complexity" evidence="2">
    <location>
        <begin position="443"/>
        <end position="457"/>
    </location>
</feature>
<comment type="caution">
    <text evidence="3">The sequence shown here is derived from an EMBL/GenBank/DDBJ whole genome shotgun (WGS) entry which is preliminary data.</text>
</comment>
<evidence type="ECO:0000313" key="3">
    <source>
        <dbReference type="EMBL" id="KAH3682873.1"/>
    </source>
</evidence>
<feature type="compositionally biased region" description="Low complexity" evidence="2">
    <location>
        <begin position="524"/>
        <end position="539"/>
    </location>
</feature>
<evidence type="ECO:0000313" key="4">
    <source>
        <dbReference type="Proteomes" id="UP000774326"/>
    </source>
</evidence>
<protein>
    <recommendedName>
        <fullName evidence="5">Up-regulated during septation protein 1 domain-containing protein</fullName>
    </recommendedName>
</protein>
<evidence type="ECO:0000256" key="1">
    <source>
        <dbReference type="SAM" id="Coils"/>
    </source>
</evidence>
<proteinExistence type="predicted"/>
<dbReference type="EMBL" id="JAEUBG010003368">
    <property type="protein sequence ID" value="KAH3682873.1"/>
    <property type="molecule type" value="Genomic_DNA"/>
</dbReference>
<accession>A0A9P8Q276</accession>
<keyword evidence="4" id="KW-1185">Reference proteome</keyword>
<feature type="coiled-coil region" evidence="1">
    <location>
        <begin position="550"/>
        <end position="591"/>
    </location>
</feature>
<name>A0A9P8Q276_WICPI</name>
<reference evidence="3" key="1">
    <citation type="journal article" date="2021" name="Open Biol.">
        <title>Shared evolutionary footprints suggest mitochondrial oxidative damage underlies multiple complex I losses in fungi.</title>
        <authorList>
            <person name="Schikora-Tamarit M.A."/>
            <person name="Marcet-Houben M."/>
            <person name="Nosek J."/>
            <person name="Gabaldon T."/>
        </authorList>
    </citation>
    <scope>NUCLEOTIDE SEQUENCE</scope>
    <source>
        <strain evidence="3">CBS2887</strain>
    </source>
</reference>
<organism evidence="3 4">
    <name type="scientific">Wickerhamomyces pijperi</name>
    <name type="common">Yeast</name>
    <name type="synonym">Pichia pijperi</name>
    <dbReference type="NCBI Taxonomy" id="599730"/>
    <lineage>
        <taxon>Eukaryota</taxon>
        <taxon>Fungi</taxon>
        <taxon>Dikarya</taxon>
        <taxon>Ascomycota</taxon>
        <taxon>Saccharomycotina</taxon>
        <taxon>Saccharomycetes</taxon>
        <taxon>Phaffomycetales</taxon>
        <taxon>Wickerhamomycetaceae</taxon>
        <taxon>Wickerhamomyces</taxon>
    </lineage>
</organism>
<evidence type="ECO:0000256" key="2">
    <source>
        <dbReference type="SAM" id="MobiDB-lite"/>
    </source>
</evidence>
<dbReference type="Proteomes" id="UP000774326">
    <property type="component" value="Unassembled WGS sequence"/>
</dbReference>